<accession>A0A0B1S6B7</accession>
<organism evidence="2 3">
    <name type="scientific">Oesophagostomum dentatum</name>
    <name type="common">Nodular worm</name>
    <dbReference type="NCBI Taxonomy" id="61180"/>
    <lineage>
        <taxon>Eukaryota</taxon>
        <taxon>Metazoa</taxon>
        <taxon>Ecdysozoa</taxon>
        <taxon>Nematoda</taxon>
        <taxon>Chromadorea</taxon>
        <taxon>Rhabditida</taxon>
        <taxon>Rhabditina</taxon>
        <taxon>Rhabditomorpha</taxon>
        <taxon>Strongyloidea</taxon>
        <taxon>Strongylidae</taxon>
        <taxon>Oesophagostomum</taxon>
    </lineage>
</organism>
<protein>
    <submittedName>
        <fullName evidence="2">GCC2 and GCC3</fullName>
    </submittedName>
</protein>
<dbReference type="EMBL" id="KN605000">
    <property type="protein sequence ID" value="KHJ79436.1"/>
    <property type="molecule type" value="Genomic_DNA"/>
</dbReference>
<dbReference type="InterPro" id="IPR011641">
    <property type="entry name" value="Tyr-kin_ephrin_A/B_rcpt-like"/>
</dbReference>
<dbReference type="OrthoDB" id="382013at2759"/>
<feature type="non-terminal residue" evidence="2">
    <location>
        <position position="286"/>
    </location>
</feature>
<dbReference type="GO" id="GO:0009986">
    <property type="term" value="C:cell surface"/>
    <property type="evidence" value="ECO:0007669"/>
    <property type="project" value="TreeGrafter"/>
</dbReference>
<name>A0A0B1S6B7_OESDE</name>
<dbReference type="AlphaFoldDB" id="A0A0B1S6B7"/>
<sequence>MSVEVLTELTSLHSKNSIELCSAGEFFNPRTDECEPCSRGYFQPEPGRNTCLKCAHEWTTSSVGSTNESDCFRELSVIREGSKAKNKASSSDRNFLNSNASAVCPSGFFFDHASKICEPCSLRGYQPESGSDRCIPCPPTTVPLYLNSTAIEHCLEKCSPGWQRSPDGGRCESCPIGSFKSADDAVCMLCPTGWTTLNRGSRHIDDCRMRTCYPGTFLNTTSGSCAPCDYGLYMDEYDGRICKVCPVSTTTYQTGGHIFTRENCILRRMLGSNSITHCLSTNQCKS</sequence>
<dbReference type="Gene3D" id="2.10.50.10">
    <property type="entry name" value="Tumor Necrosis Factor Receptor, subunit A, domain 2"/>
    <property type="match status" value="3"/>
</dbReference>
<evidence type="ECO:0000259" key="1">
    <source>
        <dbReference type="Pfam" id="PF07699"/>
    </source>
</evidence>
<dbReference type="Pfam" id="PF07699">
    <property type="entry name" value="Ephrin_rec_like"/>
    <property type="match status" value="4"/>
</dbReference>
<feature type="domain" description="Tyrosine-protein kinase ephrin type A/B receptor-like" evidence="1">
    <location>
        <begin position="24"/>
        <end position="71"/>
    </location>
</feature>
<dbReference type="SMART" id="SM01411">
    <property type="entry name" value="Ephrin_rec_like"/>
    <property type="match status" value="4"/>
</dbReference>
<dbReference type="SUPFAM" id="SSF57184">
    <property type="entry name" value="Growth factor receptor domain"/>
    <property type="match status" value="1"/>
</dbReference>
<dbReference type="InterPro" id="IPR052071">
    <property type="entry name" value="SCUB_EGF-like_domain"/>
</dbReference>
<evidence type="ECO:0000313" key="2">
    <source>
        <dbReference type="EMBL" id="KHJ79436.1"/>
    </source>
</evidence>
<gene>
    <name evidence="2" type="ORF">OESDEN_20918</name>
</gene>
<keyword evidence="3" id="KW-1185">Reference proteome</keyword>
<reference evidence="2 3" key="1">
    <citation type="submission" date="2014-03" db="EMBL/GenBank/DDBJ databases">
        <title>Draft genome of the hookworm Oesophagostomum dentatum.</title>
        <authorList>
            <person name="Mitreva M."/>
        </authorList>
    </citation>
    <scope>NUCLEOTIDE SEQUENCE [LARGE SCALE GENOMIC DNA]</scope>
    <source>
        <strain evidence="2 3">OD-Hann</strain>
    </source>
</reference>
<dbReference type="PANTHER" id="PTHR24046">
    <property type="entry name" value="SIGNAL PEPTIDE, CUB AND EGF-LIKE DOMAIN-CONTAINING"/>
    <property type="match status" value="1"/>
</dbReference>
<dbReference type="PANTHER" id="PTHR24046:SF5">
    <property type="entry name" value="EGF-LIKE DOMAIN-CONTAINING PROTEIN"/>
    <property type="match status" value="1"/>
</dbReference>
<feature type="domain" description="Tyrosine-protein kinase ephrin type A/B receptor-like" evidence="1">
    <location>
        <begin position="215"/>
        <end position="255"/>
    </location>
</feature>
<proteinExistence type="predicted"/>
<dbReference type="GO" id="GO:0007165">
    <property type="term" value="P:signal transduction"/>
    <property type="evidence" value="ECO:0007669"/>
    <property type="project" value="TreeGrafter"/>
</dbReference>
<feature type="domain" description="Tyrosine-protein kinase ephrin type A/B receptor-like" evidence="1">
    <location>
        <begin position="169"/>
        <end position="207"/>
    </location>
</feature>
<feature type="domain" description="Tyrosine-protein kinase ephrin type A/B receptor-like" evidence="1">
    <location>
        <begin position="107"/>
        <end position="154"/>
    </location>
</feature>
<dbReference type="InterPro" id="IPR009030">
    <property type="entry name" value="Growth_fac_rcpt_cys_sf"/>
</dbReference>
<dbReference type="Proteomes" id="UP000053660">
    <property type="component" value="Unassembled WGS sequence"/>
</dbReference>
<evidence type="ECO:0000313" key="3">
    <source>
        <dbReference type="Proteomes" id="UP000053660"/>
    </source>
</evidence>
<dbReference type="GO" id="GO:0005615">
    <property type="term" value="C:extracellular space"/>
    <property type="evidence" value="ECO:0007669"/>
    <property type="project" value="TreeGrafter"/>
</dbReference>